<evidence type="ECO:0008006" key="4">
    <source>
        <dbReference type="Google" id="ProtNLM"/>
    </source>
</evidence>
<reference evidence="2 3" key="1">
    <citation type="submission" date="2024-10" db="EMBL/GenBank/DDBJ databases">
        <authorList>
            <person name="Deangelis K."/>
            <person name="Huntemann M."/>
            <person name="Clum A."/>
            <person name="Wang J."/>
            <person name="Palaniappan K."/>
            <person name="Ritter S."/>
            <person name="Chen I.-M."/>
            <person name="Stamatis D."/>
            <person name="Reddy T."/>
            <person name="O'Malley R."/>
            <person name="Daum C."/>
            <person name="Ng V."/>
            <person name="Ivanova N."/>
            <person name="Kyrpides N."/>
            <person name="Woyke T."/>
        </authorList>
    </citation>
    <scope>NUCLEOTIDE SEQUENCE [LARGE SCALE GENOMIC DNA]</scope>
    <source>
        <strain evidence="2 3">GAS97</strain>
    </source>
</reference>
<keyword evidence="3" id="KW-1185">Reference proteome</keyword>
<proteinExistence type="predicted"/>
<accession>A0ABW8MLL4</accession>
<protein>
    <recommendedName>
        <fullName evidence="4">Secreted protein</fullName>
    </recommendedName>
</protein>
<organism evidence="2 3">
    <name type="scientific">Caballeronia udeis</name>
    <dbReference type="NCBI Taxonomy" id="1232866"/>
    <lineage>
        <taxon>Bacteria</taxon>
        <taxon>Pseudomonadati</taxon>
        <taxon>Pseudomonadota</taxon>
        <taxon>Betaproteobacteria</taxon>
        <taxon>Burkholderiales</taxon>
        <taxon>Burkholderiaceae</taxon>
        <taxon>Caballeronia</taxon>
    </lineage>
</organism>
<sequence>MMMPMTNNMTEAVTVVLVLSADALVEQPASHARKAKPTTASNKPTAVANIMCSQCRRECPSSKAIAKFSVLGRQAVGENQVPVGTGKPCKEGKFESNSKATLAP</sequence>
<feature type="region of interest" description="Disordered" evidence="1">
    <location>
        <begin position="79"/>
        <end position="104"/>
    </location>
</feature>
<name>A0ABW8MLL4_9BURK</name>
<dbReference type="EMBL" id="JBIYDN010000015">
    <property type="protein sequence ID" value="MFK4444568.1"/>
    <property type="molecule type" value="Genomic_DNA"/>
</dbReference>
<reference evidence="2 3" key="2">
    <citation type="submission" date="2024-11" db="EMBL/GenBank/DDBJ databases">
        <title>Using genomics to understand microbial adaptation to soil warming.</title>
        <authorList>
            <person name="Deangelis K.M. PhD."/>
        </authorList>
    </citation>
    <scope>NUCLEOTIDE SEQUENCE [LARGE SCALE GENOMIC DNA]</scope>
    <source>
        <strain evidence="2 3">GAS97</strain>
    </source>
</reference>
<comment type="caution">
    <text evidence="2">The sequence shown here is derived from an EMBL/GenBank/DDBJ whole genome shotgun (WGS) entry which is preliminary data.</text>
</comment>
<evidence type="ECO:0000256" key="1">
    <source>
        <dbReference type="SAM" id="MobiDB-lite"/>
    </source>
</evidence>
<gene>
    <name evidence="2" type="ORF">ABH943_004590</name>
</gene>
<dbReference type="Proteomes" id="UP001620514">
    <property type="component" value="Unassembled WGS sequence"/>
</dbReference>
<evidence type="ECO:0000313" key="2">
    <source>
        <dbReference type="EMBL" id="MFK4444568.1"/>
    </source>
</evidence>
<evidence type="ECO:0000313" key="3">
    <source>
        <dbReference type="Proteomes" id="UP001620514"/>
    </source>
</evidence>